<dbReference type="InterPro" id="IPR033469">
    <property type="entry name" value="CYTH-like_dom_sf"/>
</dbReference>
<comment type="caution">
    <text evidence="3">The sequence shown here is derived from an EMBL/GenBank/DDBJ whole genome shotgun (WGS) entry which is preliminary data.</text>
</comment>
<proteinExistence type="predicted"/>
<protein>
    <submittedName>
        <fullName evidence="3">CHAD domain-containing protein</fullName>
    </submittedName>
</protein>
<dbReference type="SMART" id="SM00880">
    <property type="entry name" value="CHAD"/>
    <property type="match status" value="1"/>
</dbReference>
<evidence type="ECO:0000313" key="3">
    <source>
        <dbReference type="EMBL" id="MCL6729469.1"/>
    </source>
</evidence>
<feature type="domain" description="CYTH" evidence="1">
    <location>
        <begin position="11"/>
        <end position="203"/>
    </location>
</feature>
<feature type="domain" description="CHAD" evidence="2">
    <location>
        <begin position="221"/>
        <end position="489"/>
    </location>
</feature>
<dbReference type="InterPro" id="IPR039013">
    <property type="entry name" value="YgiF"/>
</dbReference>
<name>A0ABT0S1E1_9SPHN</name>
<dbReference type="Pfam" id="PF05235">
    <property type="entry name" value="CHAD"/>
    <property type="match status" value="1"/>
</dbReference>
<dbReference type="PANTHER" id="PTHR39569:SF1">
    <property type="entry name" value="INORGANIC TRIPHOSPHATASE"/>
    <property type="match status" value="1"/>
</dbReference>
<reference evidence="3" key="1">
    <citation type="submission" date="2022-05" db="EMBL/GenBank/DDBJ databases">
        <authorList>
            <person name="Jo J.-H."/>
            <person name="Im W.-T."/>
        </authorList>
    </citation>
    <scope>NUCLEOTIDE SEQUENCE</scope>
    <source>
        <strain evidence="3">SE220</strain>
    </source>
</reference>
<dbReference type="SUPFAM" id="SSF55154">
    <property type="entry name" value="CYTH-like phosphatases"/>
    <property type="match status" value="1"/>
</dbReference>
<evidence type="ECO:0000313" key="4">
    <source>
        <dbReference type="Proteomes" id="UP001165342"/>
    </source>
</evidence>
<accession>A0ABT0S1E1</accession>
<dbReference type="InterPro" id="IPR007899">
    <property type="entry name" value="CHAD_dom"/>
</dbReference>
<dbReference type="EMBL" id="JAMGBE010000002">
    <property type="protein sequence ID" value="MCL6729469.1"/>
    <property type="molecule type" value="Genomic_DNA"/>
</dbReference>
<dbReference type="PANTHER" id="PTHR39569">
    <property type="entry name" value="INORGANIC TRIPHOSPHATASE"/>
    <property type="match status" value="1"/>
</dbReference>
<evidence type="ECO:0000259" key="2">
    <source>
        <dbReference type="PROSITE" id="PS51708"/>
    </source>
</evidence>
<dbReference type="RefSeq" id="WP_249830966.1">
    <property type="nucleotide sequence ID" value="NZ_JAMGBE010000002.1"/>
</dbReference>
<dbReference type="InterPro" id="IPR023577">
    <property type="entry name" value="CYTH_domain"/>
</dbReference>
<dbReference type="PROSITE" id="PS51707">
    <property type="entry name" value="CYTH"/>
    <property type="match status" value="1"/>
</dbReference>
<dbReference type="Gene3D" id="1.40.20.10">
    <property type="entry name" value="CHAD domain"/>
    <property type="match status" value="1"/>
</dbReference>
<gene>
    <name evidence="3" type="ORF">LZ538_05280</name>
</gene>
<keyword evidence="4" id="KW-1185">Reference proteome</keyword>
<dbReference type="Proteomes" id="UP001165342">
    <property type="component" value="Unassembled WGS sequence"/>
</dbReference>
<dbReference type="PROSITE" id="PS51708">
    <property type="entry name" value="CHAD"/>
    <property type="match status" value="1"/>
</dbReference>
<dbReference type="Pfam" id="PF01928">
    <property type="entry name" value="CYTH"/>
    <property type="match status" value="1"/>
</dbReference>
<evidence type="ECO:0000259" key="1">
    <source>
        <dbReference type="PROSITE" id="PS51707"/>
    </source>
</evidence>
<sequence>MDASSSADSVDREIELKLELDAAEVERLLEQLAPRGASAVPQTTVYYDTPAAVLRKHGFTLRVRQTRDRFVQTVKPTTDSAGLLSRAEYETEISSIDPDLAALSDSPLSHLVKDGQLDDLKAVTRSEVKRTSWVLEVGGSRIQADLDQGSIASHGHSQEFAELELELLSGDPACLLRAAKDVAERVPVRLGVLTKADRGALVGSGALRKIAKAAPVHVRDDMSIAEAFETILHACLKQYRRNEPLVLAKRKKDALHQARVAMRRLRSAFTLFKPAISDVEYQFLREELRWFSGQLGEARNLDVYLERELSDKDREALIVRRDQAYDHVLAAMDSQRFRLLLIELVGWAAFGTWRKTRNAAKPVEDYAAHRLNRLWSSIEHVGRHVADLDEETRHELRIQVKKMRYAIEFLRDLYPAATRAEKSFGGAVEDLQESLGKLNDLATARTLGVPQGDENWLIGSPDERPLIREAERAFNDLEGVGPFWREAHKADSGEA</sequence>
<dbReference type="InterPro" id="IPR038186">
    <property type="entry name" value="CHAD_dom_sf"/>
</dbReference>
<organism evidence="3 4">
    <name type="scientific">Sphingomonas hankyongi</name>
    <dbReference type="NCBI Taxonomy" id="2908209"/>
    <lineage>
        <taxon>Bacteria</taxon>
        <taxon>Pseudomonadati</taxon>
        <taxon>Pseudomonadota</taxon>
        <taxon>Alphaproteobacteria</taxon>
        <taxon>Sphingomonadales</taxon>
        <taxon>Sphingomonadaceae</taxon>
        <taxon>Sphingomonas</taxon>
    </lineage>
</organism>
<dbReference type="SMART" id="SM01118">
    <property type="entry name" value="CYTH"/>
    <property type="match status" value="1"/>
</dbReference>
<dbReference type="Gene3D" id="2.40.320.10">
    <property type="entry name" value="Hypothetical Protein Pfu-838710-001"/>
    <property type="match status" value="1"/>
</dbReference>